<comment type="similarity">
    <text evidence="1 5">Belongs to the RAP1 family.</text>
</comment>
<gene>
    <name evidence="8" type="primary">TE2IP</name>
</gene>
<evidence type="ECO:0000256" key="1">
    <source>
        <dbReference type="ARBA" id="ARBA00010467"/>
    </source>
</evidence>
<dbReference type="InterPro" id="IPR015010">
    <property type="entry name" value="TERF2IP_Myb"/>
</dbReference>
<sequence length="115" mass="13250">MSGYRPIYTADEDTIILKFIIATQSYYQIRGKSLWEDMANSGLIDRTWMSLKERFDKHILPRINDSRFDLSATGKKHIELGHYQLSLKIDDVDEDDDSGAEISVDSDSDEEDTKN</sequence>
<dbReference type="EMBL" id="GALX01007321">
    <property type="protein sequence ID" value="JAB61145.1"/>
    <property type="molecule type" value="Transcribed_RNA"/>
</dbReference>
<comment type="function">
    <text evidence="5">Acts both as a regulator of telomere function and as a transcription regulator. Involved in the regulation of telomere length and protection as a component of the shelterin complex (telosome). Does not bind DNA directly: recruited to telomeric double-stranded 5'-TTAGGG-3' repeats via its interaction with terf2. Independently of its function in telomeres, also acts as a transcription regulator: recruited to extratelomeric 5'-TTAGGG-3' sites via its association with terf2 or other factors, and regulates gene expression.</text>
</comment>
<proteinExistence type="inferred from homology"/>
<evidence type="ECO:0000256" key="3">
    <source>
        <dbReference type="ARBA" id="ARBA00022895"/>
    </source>
</evidence>
<evidence type="ECO:0000256" key="2">
    <source>
        <dbReference type="ARBA" id="ARBA00022454"/>
    </source>
</evidence>
<evidence type="ECO:0000259" key="7">
    <source>
        <dbReference type="Pfam" id="PF08914"/>
    </source>
</evidence>
<dbReference type="InterPro" id="IPR039595">
    <property type="entry name" value="TE2IP/Rap1"/>
</dbReference>
<dbReference type="AlphaFoldDB" id="V5FU28"/>
<dbReference type="GO" id="GO:0070187">
    <property type="term" value="C:shelterin complex"/>
    <property type="evidence" value="ECO:0007669"/>
    <property type="project" value="TreeGrafter"/>
</dbReference>
<keyword evidence="2 5" id="KW-0158">Chromosome</keyword>
<dbReference type="InterPro" id="IPR009057">
    <property type="entry name" value="Homeodomain-like_sf"/>
</dbReference>
<evidence type="ECO:0000256" key="6">
    <source>
        <dbReference type="SAM" id="MobiDB-lite"/>
    </source>
</evidence>
<dbReference type="OrthoDB" id="10257855at2759"/>
<name>V5FU28_ANOGL</name>
<dbReference type="Pfam" id="PF08914">
    <property type="entry name" value="Myb_Rap1"/>
    <property type="match status" value="1"/>
</dbReference>
<keyword evidence="4 5" id="KW-0539">Nucleus</keyword>
<keyword evidence="5" id="KW-0805">Transcription regulation</keyword>
<evidence type="ECO:0000313" key="8">
    <source>
        <dbReference type="EMBL" id="JAB61145.1"/>
    </source>
</evidence>
<keyword evidence="3 5" id="KW-0779">Telomere</keyword>
<reference evidence="8" key="1">
    <citation type="submission" date="2013-07" db="EMBL/GenBank/DDBJ databases">
        <title>Midgut Transcriptome Profiling of Anoplphora glabripennis, a Lignocellulose Degrading, Wood-Boring Cerambycid.</title>
        <authorList>
            <person name="Scully E.D."/>
            <person name="Hoover K."/>
            <person name="Carlson J.E."/>
            <person name="Tien M."/>
            <person name="Geib S.M."/>
        </authorList>
    </citation>
    <scope>NUCLEOTIDE SEQUENCE</scope>
</reference>
<feature type="region of interest" description="Disordered" evidence="6">
    <location>
        <begin position="92"/>
        <end position="115"/>
    </location>
</feature>
<dbReference type="PANTHER" id="PTHR16466">
    <property type="entry name" value="TELOMERE REPEAT-BINDING FACTOR 2-INTERACTING PROTEIN 1"/>
    <property type="match status" value="1"/>
</dbReference>
<protein>
    <recommendedName>
        <fullName evidence="5">Telomeric repeat-binding factor 2-interacting protein 1</fullName>
        <shortName evidence="5">TERF2-interacting telomeric protein 1</shortName>
    </recommendedName>
    <alternativeName>
        <fullName evidence="5">Repressor/activator protein 1 homolog</fullName>
    </alternativeName>
</protein>
<dbReference type="GeneID" id="108908227"/>
<accession>V5FU28</accession>
<feature type="domain" description="TERF2-interacting telomeric protein 1 Myb" evidence="7">
    <location>
        <begin position="8"/>
        <end position="62"/>
    </location>
</feature>
<evidence type="ECO:0000256" key="5">
    <source>
        <dbReference type="RuleBase" id="RU367107"/>
    </source>
</evidence>
<evidence type="ECO:0000256" key="4">
    <source>
        <dbReference type="ARBA" id="ARBA00023242"/>
    </source>
</evidence>
<dbReference type="SUPFAM" id="SSF46689">
    <property type="entry name" value="Homeodomain-like"/>
    <property type="match status" value="1"/>
</dbReference>
<dbReference type="PANTHER" id="PTHR16466:SF6">
    <property type="entry name" value="TELOMERIC REPEAT-BINDING FACTOR 2-INTERACTING PROTEIN 1"/>
    <property type="match status" value="1"/>
</dbReference>
<dbReference type="GO" id="GO:0042162">
    <property type="term" value="F:telomeric DNA binding"/>
    <property type="evidence" value="ECO:0007669"/>
    <property type="project" value="TreeGrafter"/>
</dbReference>
<dbReference type="KEGG" id="agb:108908227"/>
<dbReference type="GO" id="GO:0010833">
    <property type="term" value="P:telomere maintenance via telomere lengthening"/>
    <property type="evidence" value="ECO:0007669"/>
    <property type="project" value="UniProtKB-UniRule"/>
</dbReference>
<dbReference type="Gene3D" id="1.10.10.60">
    <property type="entry name" value="Homeodomain-like"/>
    <property type="match status" value="1"/>
</dbReference>
<keyword evidence="5" id="KW-0804">Transcription</keyword>
<dbReference type="GO" id="GO:0006355">
    <property type="term" value="P:regulation of DNA-templated transcription"/>
    <property type="evidence" value="ECO:0007669"/>
    <property type="project" value="UniProtKB-UniRule"/>
</dbReference>
<organism evidence="8">
    <name type="scientific">Anoplophora glabripennis</name>
    <name type="common">Asian longhorn beetle</name>
    <name type="synonym">Anoplophora nobilis</name>
    <dbReference type="NCBI Taxonomy" id="217634"/>
    <lineage>
        <taxon>Eukaryota</taxon>
        <taxon>Metazoa</taxon>
        <taxon>Ecdysozoa</taxon>
        <taxon>Arthropoda</taxon>
        <taxon>Hexapoda</taxon>
        <taxon>Insecta</taxon>
        <taxon>Pterygota</taxon>
        <taxon>Neoptera</taxon>
        <taxon>Endopterygota</taxon>
        <taxon>Coleoptera</taxon>
        <taxon>Polyphaga</taxon>
        <taxon>Cucujiformia</taxon>
        <taxon>Chrysomeloidea</taxon>
        <taxon>Cerambycidae</taxon>
        <taxon>Lamiinae</taxon>
        <taxon>Lamiini</taxon>
        <taxon>Anoplophora</taxon>
    </lineage>
</organism>
<dbReference type="GO" id="GO:0031848">
    <property type="term" value="P:protection from non-homologous end joining at telomere"/>
    <property type="evidence" value="ECO:0007669"/>
    <property type="project" value="TreeGrafter"/>
</dbReference>
<comment type="subunit">
    <text evidence="5">Homodimer.</text>
</comment>
<keyword evidence="5" id="KW-0010">Activator</keyword>
<comment type="subcellular location">
    <subcellularLocation>
        <location evidence="5">Nucleus</location>
    </subcellularLocation>
    <subcellularLocation>
        <location evidence="5">Chromosome</location>
        <location evidence="5">Telomere</location>
    </subcellularLocation>
</comment>